<accession>A0A4D6MV30</accession>
<evidence type="ECO:0000256" key="5">
    <source>
        <dbReference type="RuleBase" id="RU362057"/>
    </source>
</evidence>
<keyword evidence="6" id="KW-0812">Transmembrane</keyword>
<dbReference type="InterPro" id="IPR035595">
    <property type="entry name" value="UDP_glycos_trans_CS"/>
</dbReference>
<dbReference type="GO" id="GO:0035251">
    <property type="term" value="F:UDP-glucosyltransferase activity"/>
    <property type="evidence" value="ECO:0007669"/>
    <property type="project" value="InterPro"/>
</dbReference>
<keyword evidence="3 4" id="KW-0808">Transferase</keyword>
<dbReference type="EC" id="2.4.1.-" evidence="5"/>
<comment type="similarity">
    <text evidence="1 4">Belongs to the UDP-glycosyltransferase family.</text>
</comment>
<gene>
    <name evidence="7" type="ORF">DEO72_LG8g2641</name>
</gene>
<dbReference type="EMBL" id="CP039352">
    <property type="protein sequence ID" value="QCE04604.1"/>
    <property type="molecule type" value="Genomic_DNA"/>
</dbReference>
<dbReference type="InterPro" id="IPR002213">
    <property type="entry name" value="UDP_glucos_trans"/>
</dbReference>
<protein>
    <recommendedName>
        <fullName evidence="5">Glycosyltransferase</fullName>
        <ecNumber evidence="5">2.4.1.-</ecNumber>
    </recommendedName>
</protein>
<keyword evidence="6" id="KW-1133">Transmembrane helix</keyword>
<evidence type="ECO:0000256" key="6">
    <source>
        <dbReference type="SAM" id="Phobius"/>
    </source>
</evidence>
<dbReference type="FunFam" id="3.40.50.2000:FF:000037">
    <property type="entry name" value="Glycosyltransferase"/>
    <property type="match status" value="1"/>
</dbReference>
<reference evidence="7 8" key="1">
    <citation type="submission" date="2019-04" db="EMBL/GenBank/DDBJ databases">
        <title>An improved genome assembly and genetic linkage map for asparagus bean, Vigna unguiculata ssp. sesquipedialis.</title>
        <authorList>
            <person name="Xia Q."/>
            <person name="Zhang R."/>
            <person name="Dong Y."/>
        </authorList>
    </citation>
    <scope>NUCLEOTIDE SEQUENCE [LARGE SCALE GENOMIC DNA]</scope>
    <source>
        <tissue evidence="7">Leaf</tissue>
    </source>
</reference>
<dbReference type="PANTHER" id="PTHR48049:SF60">
    <property type="entry name" value="UDP-GLYCOSYLTRANSFERASE 91B1"/>
    <property type="match status" value="1"/>
</dbReference>
<evidence type="ECO:0000256" key="4">
    <source>
        <dbReference type="RuleBase" id="RU003718"/>
    </source>
</evidence>
<keyword evidence="2 4" id="KW-0328">Glycosyltransferase</keyword>
<dbReference type="SUPFAM" id="SSF53756">
    <property type="entry name" value="UDP-Glycosyltransferase/glycogen phosphorylase"/>
    <property type="match status" value="1"/>
</dbReference>
<evidence type="ECO:0000256" key="2">
    <source>
        <dbReference type="ARBA" id="ARBA00022676"/>
    </source>
</evidence>
<keyword evidence="6" id="KW-0472">Membrane</keyword>
<dbReference type="Proteomes" id="UP000501690">
    <property type="component" value="Linkage Group LG8"/>
</dbReference>
<dbReference type="Gene3D" id="3.40.50.2000">
    <property type="entry name" value="Glycogen Phosphorylase B"/>
    <property type="match status" value="2"/>
</dbReference>
<proteinExistence type="inferred from homology"/>
<dbReference type="PANTHER" id="PTHR48049">
    <property type="entry name" value="GLYCOSYLTRANSFERASE"/>
    <property type="match status" value="1"/>
</dbReference>
<evidence type="ECO:0000313" key="7">
    <source>
        <dbReference type="EMBL" id="QCE04604.1"/>
    </source>
</evidence>
<evidence type="ECO:0000313" key="8">
    <source>
        <dbReference type="Proteomes" id="UP000501690"/>
    </source>
</evidence>
<organism evidence="7 8">
    <name type="scientific">Vigna unguiculata</name>
    <name type="common">Cowpea</name>
    <dbReference type="NCBI Taxonomy" id="3917"/>
    <lineage>
        <taxon>Eukaryota</taxon>
        <taxon>Viridiplantae</taxon>
        <taxon>Streptophyta</taxon>
        <taxon>Embryophyta</taxon>
        <taxon>Tracheophyta</taxon>
        <taxon>Spermatophyta</taxon>
        <taxon>Magnoliopsida</taxon>
        <taxon>eudicotyledons</taxon>
        <taxon>Gunneridae</taxon>
        <taxon>Pentapetalae</taxon>
        <taxon>rosids</taxon>
        <taxon>fabids</taxon>
        <taxon>Fabales</taxon>
        <taxon>Fabaceae</taxon>
        <taxon>Papilionoideae</taxon>
        <taxon>50 kb inversion clade</taxon>
        <taxon>NPAAA clade</taxon>
        <taxon>indigoferoid/millettioid clade</taxon>
        <taxon>Phaseoleae</taxon>
        <taxon>Vigna</taxon>
    </lineage>
</organism>
<dbReference type="InterPro" id="IPR050481">
    <property type="entry name" value="UDP-glycosyltransf_plant"/>
</dbReference>
<name>A0A4D6MV30_VIGUN</name>
<evidence type="ECO:0000256" key="3">
    <source>
        <dbReference type="ARBA" id="ARBA00022679"/>
    </source>
</evidence>
<dbReference type="Pfam" id="PF00201">
    <property type="entry name" value="UDPGT"/>
    <property type="match status" value="1"/>
</dbReference>
<feature type="transmembrane region" description="Helical" evidence="6">
    <location>
        <begin position="12"/>
        <end position="32"/>
    </location>
</feature>
<dbReference type="PROSITE" id="PS00375">
    <property type="entry name" value="UDPGT"/>
    <property type="match status" value="1"/>
</dbReference>
<sequence>MAEQREKLHIVVFPWLAFGHLGPFFELAKLIAQKGHKISFISTPRNIHHLPKVPENLQHLVDLIELPLPRVDKLPENAEATVDVPYHLIPYLKQAFDGLEQPLTMFLERCKPHWIIYDFAPYWLSPICSQLGISCIFFSIFSASALYYFLLDHYTSKAHHYTSKARVSAQNKGFPDEHYETNESWFSVVFRILETTNQFSEDSKDENWDTILKWLDKQEKGSVVYVAFGSEGRLSDEDFTEITKGIEMSGFPFFWVLKKQNTSNVELQDLVVNNSGTGLVGRTWAPQMRILAHKSVGGFLTHCGWSSVNESLLVGCPLVMLPFQNDQFIVAKLMEEKRVGFQVQRSEHDEKLTRESLANALRAVMLEKSYTSEAEEMSKIVGDKELHQKYIDEFVEYMEIHKPVLKD</sequence>
<dbReference type="CDD" id="cd03784">
    <property type="entry name" value="GT1_Gtf-like"/>
    <property type="match status" value="1"/>
</dbReference>
<keyword evidence="8" id="KW-1185">Reference proteome</keyword>
<dbReference type="AlphaFoldDB" id="A0A4D6MV30"/>
<evidence type="ECO:0000256" key="1">
    <source>
        <dbReference type="ARBA" id="ARBA00009995"/>
    </source>
</evidence>